<keyword evidence="3" id="KW-1185">Reference proteome</keyword>
<keyword evidence="1" id="KW-0812">Transmembrane</keyword>
<dbReference type="SUPFAM" id="SSF82866">
    <property type="entry name" value="Multidrug efflux transporter AcrB transmembrane domain"/>
    <property type="match status" value="2"/>
</dbReference>
<feature type="transmembrane region" description="Helical" evidence="1">
    <location>
        <begin position="868"/>
        <end position="887"/>
    </location>
</feature>
<dbReference type="Gene3D" id="3.30.2090.10">
    <property type="entry name" value="Multidrug efflux transporter AcrB TolC docking domain, DN and DC subdomains"/>
    <property type="match status" value="2"/>
</dbReference>
<dbReference type="GO" id="GO:0042910">
    <property type="term" value="F:xenobiotic transmembrane transporter activity"/>
    <property type="evidence" value="ECO:0007669"/>
    <property type="project" value="TreeGrafter"/>
</dbReference>
<dbReference type="STRING" id="1413211.U473_11150"/>
<feature type="transmembrane region" description="Helical" evidence="1">
    <location>
        <begin position="12"/>
        <end position="32"/>
    </location>
</feature>
<protein>
    <recommendedName>
        <fullName evidence="4">Multidrug ABC transporter</fullName>
    </recommendedName>
</protein>
<dbReference type="Gene3D" id="3.30.70.1440">
    <property type="entry name" value="Multidrug efflux transporter AcrB pore domain"/>
    <property type="match status" value="1"/>
</dbReference>
<keyword evidence="1" id="KW-1133">Transmembrane helix</keyword>
<dbReference type="PANTHER" id="PTHR32063:SF0">
    <property type="entry name" value="SWARMING MOTILITY PROTEIN SWRC"/>
    <property type="match status" value="1"/>
</dbReference>
<dbReference type="SUPFAM" id="SSF82714">
    <property type="entry name" value="Multidrug efflux transporter AcrB TolC docking domain, DN and DC subdomains"/>
    <property type="match status" value="2"/>
</dbReference>
<dbReference type="Pfam" id="PF00873">
    <property type="entry name" value="ACR_tran"/>
    <property type="match status" value="1"/>
</dbReference>
<dbReference type="PRINTS" id="PR00702">
    <property type="entry name" value="ACRIFLAVINRP"/>
</dbReference>
<comment type="caution">
    <text evidence="2">The sequence shown here is derived from an EMBL/GenBank/DDBJ whole genome shotgun (WGS) entry which is preliminary data.</text>
</comment>
<dbReference type="GO" id="GO:0005886">
    <property type="term" value="C:plasma membrane"/>
    <property type="evidence" value="ECO:0007669"/>
    <property type="project" value="TreeGrafter"/>
</dbReference>
<reference evidence="2 3" key="1">
    <citation type="submission" date="2016-02" db="EMBL/GenBank/DDBJ databases">
        <title>Draft Genome for Tepidibacillus decaturensis nov. sp. Strain Z9, an Anaerobic, Moderately Thermophilic and Heterotrophic Bacterium from Deep Subsurface of the Illinois Basin, USA.</title>
        <authorList>
            <person name="Dong Y."/>
            <person name="Chang J.Y."/>
            <person name="Sanford R."/>
            <person name="Fouke B.W."/>
        </authorList>
    </citation>
    <scope>NUCLEOTIDE SEQUENCE [LARGE SCALE GENOMIC DNA]</scope>
    <source>
        <strain evidence="2 3">Z9</strain>
    </source>
</reference>
<dbReference type="Gene3D" id="3.30.70.1320">
    <property type="entry name" value="Multidrug efflux transporter AcrB pore domain like"/>
    <property type="match status" value="1"/>
</dbReference>
<feature type="transmembrane region" description="Helical" evidence="1">
    <location>
        <begin position="385"/>
        <end position="410"/>
    </location>
</feature>
<feature type="transmembrane region" description="Helical" evidence="1">
    <location>
        <begin position="463"/>
        <end position="490"/>
    </location>
</feature>
<dbReference type="EMBL" id="LSKU01000001">
    <property type="protein sequence ID" value="KXG44510.1"/>
    <property type="molecule type" value="Genomic_DNA"/>
</dbReference>
<feature type="transmembrane region" description="Helical" evidence="1">
    <location>
        <begin position="431"/>
        <end position="451"/>
    </location>
</feature>
<gene>
    <name evidence="2" type="ORF">U473_11150</name>
</gene>
<keyword evidence="1" id="KW-0472">Membrane</keyword>
<proteinExistence type="predicted"/>
<dbReference type="InterPro" id="IPR001036">
    <property type="entry name" value="Acrflvin-R"/>
</dbReference>
<dbReference type="Proteomes" id="UP000070352">
    <property type="component" value="Unassembled WGS sequence"/>
</dbReference>
<evidence type="ECO:0000256" key="1">
    <source>
        <dbReference type="SAM" id="Phobius"/>
    </source>
</evidence>
<dbReference type="OrthoDB" id="9757876at2"/>
<dbReference type="SUPFAM" id="SSF82693">
    <property type="entry name" value="Multidrug efflux transporter AcrB pore domain, PN1, PN2, PC1 and PC2 subdomains"/>
    <property type="match status" value="3"/>
</dbReference>
<dbReference type="Gene3D" id="3.30.70.1430">
    <property type="entry name" value="Multidrug efflux transporter AcrB pore domain"/>
    <property type="match status" value="2"/>
</dbReference>
<organism evidence="2 3">
    <name type="scientific">Tepidibacillus decaturensis</name>
    <dbReference type="NCBI Taxonomy" id="1413211"/>
    <lineage>
        <taxon>Bacteria</taxon>
        <taxon>Bacillati</taxon>
        <taxon>Bacillota</taxon>
        <taxon>Bacilli</taxon>
        <taxon>Bacillales</taxon>
        <taxon>Bacillaceae</taxon>
        <taxon>Tepidibacillus</taxon>
    </lineage>
</organism>
<feature type="transmembrane region" description="Helical" evidence="1">
    <location>
        <begin position="1000"/>
        <end position="1023"/>
    </location>
</feature>
<dbReference type="AlphaFoldDB" id="A0A135L6C4"/>
<feature type="transmembrane region" description="Helical" evidence="1">
    <location>
        <begin position="894"/>
        <end position="914"/>
    </location>
</feature>
<evidence type="ECO:0000313" key="2">
    <source>
        <dbReference type="EMBL" id="KXG44510.1"/>
    </source>
</evidence>
<dbReference type="InterPro" id="IPR027463">
    <property type="entry name" value="AcrB_DN_DC_subdom"/>
</dbReference>
<sequence>MKIANVSIDRPVAITMVMMISIVLGITMLFRLPVDLFPDMDMPVVTVTTKYVGASPQEIETQITKILEDEFASLDNLDTISSTSSQDVSTIMIQFKWGTDLDIAAIDVKDKVALVRNDLPTDLLEDPIVEKMDPTATPVLQYSLSGEELLGTLYQTAEIDLKPELEKIKGVSKVEIIGGRENEIKVQLDPEKMKAYGLSVPAVLETISKDSRNYALGKLDEGSRELSVRAKGEINSLDELKNLTFTIPSGGRIYLKDFATVDVGYIETSEQTYFNGKPAVGIFVYKQKDANTVEISKQINSKMEELKQELPENISINKIIDSAEFINASIKNLIKDGLIGATLAVMILYLFLGKISSTLVVSIAIPISIVTTFSLMYFSGITINLITLGALGLGIGMMVDDAVVVMQNIYRHYHEEKRGIIEAAKLGVQEVGTAVIAATITKVIVFLPMMFVEGLAAQIFNPLALTVTFALLSSLAVSLTVTPMLSSILLKQKAGSQGKGKRLLNGLEGMAKIVNKYVTRLEKGYLRLLKWSLHHRKSVLAVALITFLLGVALVPFVGGEFMPKMDSGEFSIEIEMPSGSQVEETDQVVKGILSQLEEIPEVDMTLVTMGTSKNANVQIDLPDYAIIDVTLVDMAERTQSTAEIVDGLRAKFNLPGVDIKVQEKGFIASSLFSADPVFISIKGNDQETLKRITDDVLGIVRSVPGTRDAKSSFSQGKPEAQLTFQREKLKDYGLDIFSISKTLRTAVNGEVVSVYRSNGQEMDIRVQYRENDIQRLNDLNQIYVFSPKVGRQIPLSELVDIEKSQGPTSINREDKVRMSYITAAIYGRDLKGINSDIMAKIDSLNIPSDFSIEFGGESKDMEESFGDLGFAFILAVVLIYMVMAAEFESYKHPFVIMFTLPLTLFGVSLSLVLTGRAISVPALLGIIMLVGIVVSNAIVLIEYTNQLRKEGMSVYEALLKAGPTRLHPILMTTLTTVLGLFPLALGIGEGAETHAPMATVVVGGLTVSTLLTLIVIPVIYSLFERTKIEEKFDGQSRNRTQLSNVEGHA</sequence>
<evidence type="ECO:0008006" key="4">
    <source>
        <dbReference type="Google" id="ProtNLM"/>
    </source>
</evidence>
<dbReference type="PANTHER" id="PTHR32063">
    <property type="match status" value="1"/>
</dbReference>
<dbReference type="RefSeq" id="WP_068726330.1">
    <property type="nucleotide sequence ID" value="NZ_LSKU01000001.1"/>
</dbReference>
<evidence type="ECO:0000313" key="3">
    <source>
        <dbReference type="Proteomes" id="UP000070352"/>
    </source>
</evidence>
<accession>A0A135L6C4</accession>
<feature type="transmembrane region" description="Helical" evidence="1">
    <location>
        <begin position="920"/>
        <end position="943"/>
    </location>
</feature>
<name>A0A135L6C4_9BACI</name>
<feature type="transmembrane region" description="Helical" evidence="1">
    <location>
        <begin position="969"/>
        <end position="988"/>
    </location>
</feature>
<feature type="transmembrane region" description="Helical" evidence="1">
    <location>
        <begin position="539"/>
        <end position="558"/>
    </location>
</feature>
<dbReference type="Gene3D" id="1.20.1640.10">
    <property type="entry name" value="Multidrug efflux transporter AcrB transmembrane domain"/>
    <property type="match status" value="2"/>
</dbReference>